<feature type="region of interest" description="Disordered" evidence="1">
    <location>
        <begin position="1"/>
        <end position="56"/>
    </location>
</feature>
<accession>A0A1T1CYT8</accession>
<reference evidence="2 3" key="1">
    <citation type="submission" date="2017-02" db="EMBL/GenBank/DDBJ databases">
        <title>Draft Genome Sequences of 'Candidatus Synechococcus spongiarum', Cyanobacterial Symbionts of the Mediterranean Sponge Aplysina aerophoba from two locations.</title>
        <authorList>
            <person name="Slaby B.M."/>
            <person name="Hentschel U."/>
        </authorList>
    </citation>
    <scope>NUCLEOTIDE SEQUENCE [LARGE SCALE GENOMIC DNA]</scope>
    <source>
        <strain evidence="2">LMB bulk15M</strain>
    </source>
</reference>
<keyword evidence="3" id="KW-1185">Reference proteome</keyword>
<protein>
    <submittedName>
        <fullName evidence="2">Uncharacterized protein</fullName>
    </submittedName>
</protein>
<evidence type="ECO:0000256" key="1">
    <source>
        <dbReference type="SAM" id="MobiDB-lite"/>
    </source>
</evidence>
<dbReference type="EMBL" id="MWLD01000054">
    <property type="protein sequence ID" value="OOV33767.1"/>
    <property type="molecule type" value="Genomic_DNA"/>
</dbReference>
<gene>
    <name evidence="2" type="ORF">BV61_04395</name>
</gene>
<name>A0A1T1CYT8_9SYNE</name>
<organism evidence="2 3">
    <name type="scientific">Candidatus Synechococcus spongiarum LMB bulk15M</name>
    <dbReference type="NCBI Taxonomy" id="1943582"/>
    <lineage>
        <taxon>Bacteria</taxon>
        <taxon>Bacillati</taxon>
        <taxon>Cyanobacteriota</taxon>
        <taxon>Cyanophyceae</taxon>
        <taxon>Synechococcales</taxon>
        <taxon>Synechococcaceae</taxon>
        <taxon>Synechococcus</taxon>
    </lineage>
</organism>
<evidence type="ECO:0000313" key="2">
    <source>
        <dbReference type="EMBL" id="OOV33767.1"/>
    </source>
</evidence>
<evidence type="ECO:0000313" key="3">
    <source>
        <dbReference type="Proteomes" id="UP000242636"/>
    </source>
</evidence>
<feature type="region of interest" description="Disordered" evidence="1">
    <location>
        <begin position="102"/>
        <end position="169"/>
    </location>
</feature>
<dbReference type="Proteomes" id="UP000242636">
    <property type="component" value="Unassembled WGS sequence"/>
</dbReference>
<comment type="caution">
    <text evidence="2">The sequence shown here is derived from an EMBL/GenBank/DDBJ whole genome shotgun (WGS) entry which is preliminary data.</text>
</comment>
<dbReference type="AlphaFoldDB" id="A0A1T1CYT8"/>
<feature type="compositionally biased region" description="Basic and acidic residues" evidence="1">
    <location>
        <begin position="39"/>
        <end position="49"/>
    </location>
</feature>
<proteinExistence type="predicted"/>
<sequence length="169" mass="18349">MHRAGDGDPSINEGFVPELHEQLQDLPPGIERRRGARRVSGERSSRSSSREQGGLRIRLSDNELRAAQLIQERFQLRSTVAALGFCLRTMAQMVEQGQLGEASVADQLPQRGGRQPKPRTPAVRPDPLARPARQQAELPNEDQPPGPAEAAEADVFTASATDSPGLAET</sequence>